<evidence type="ECO:0000256" key="1">
    <source>
        <dbReference type="ARBA" id="ARBA00004651"/>
    </source>
</evidence>
<dbReference type="InterPro" id="IPR032816">
    <property type="entry name" value="VTT_dom"/>
</dbReference>
<feature type="domain" description="VTT" evidence="8">
    <location>
        <begin position="31"/>
        <end position="154"/>
    </location>
</feature>
<protein>
    <submittedName>
        <fullName evidence="9">DedA family protein</fullName>
    </submittedName>
</protein>
<name>A0ABW4R5T9_9RHOB</name>
<dbReference type="RefSeq" id="WP_379140619.1">
    <property type="nucleotide sequence ID" value="NZ_JBHUEN010000013.1"/>
</dbReference>
<gene>
    <name evidence="9" type="ORF">ACFSCT_05010</name>
</gene>
<evidence type="ECO:0000256" key="2">
    <source>
        <dbReference type="ARBA" id="ARBA00010792"/>
    </source>
</evidence>
<feature type="transmembrane region" description="Helical" evidence="7">
    <location>
        <begin position="102"/>
        <end position="122"/>
    </location>
</feature>
<evidence type="ECO:0000256" key="6">
    <source>
        <dbReference type="ARBA" id="ARBA00023136"/>
    </source>
</evidence>
<organism evidence="9 10">
    <name type="scientific">Paracoccus pacificus</name>
    <dbReference type="NCBI Taxonomy" id="1463598"/>
    <lineage>
        <taxon>Bacteria</taxon>
        <taxon>Pseudomonadati</taxon>
        <taxon>Pseudomonadota</taxon>
        <taxon>Alphaproteobacteria</taxon>
        <taxon>Rhodobacterales</taxon>
        <taxon>Paracoccaceae</taxon>
        <taxon>Paracoccus</taxon>
    </lineage>
</organism>
<comment type="similarity">
    <text evidence="2 7">Belongs to the DedA family.</text>
</comment>
<evidence type="ECO:0000256" key="5">
    <source>
        <dbReference type="ARBA" id="ARBA00022989"/>
    </source>
</evidence>
<dbReference type="PANTHER" id="PTHR30353:SF15">
    <property type="entry name" value="INNER MEMBRANE PROTEIN YABI"/>
    <property type="match status" value="1"/>
</dbReference>
<comment type="caution">
    <text evidence="9">The sequence shown here is derived from an EMBL/GenBank/DDBJ whole genome shotgun (WGS) entry which is preliminary data.</text>
</comment>
<evidence type="ECO:0000313" key="9">
    <source>
        <dbReference type="EMBL" id="MFD1881074.1"/>
    </source>
</evidence>
<dbReference type="Proteomes" id="UP001597213">
    <property type="component" value="Unassembled WGS sequence"/>
</dbReference>
<feature type="transmembrane region" description="Helical" evidence="7">
    <location>
        <begin position="16"/>
        <end position="41"/>
    </location>
</feature>
<keyword evidence="3 7" id="KW-1003">Cell membrane</keyword>
<dbReference type="EMBL" id="JBHUEN010000013">
    <property type="protein sequence ID" value="MFD1881074.1"/>
    <property type="molecule type" value="Genomic_DNA"/>
</dbReference>
<dbReference type="InterPro" id="IPR032818">
    <property type="entry name" value="DedA-like"/>
</dbReference>
<comment type="subcellular location">
    <subcellularLocation>
        <location evidence="1 7">Cell membrane</location>
        <topology evidence="1 7">Multi-pass membrane protein</topology>
    </subcellularLocation>
</comment>
<accession>A0ABW4R5T9</accession>
<evidence type="ECO:0000256" key="4">
    <source>
        <dbReference type="ARBA" id="ARBA00022692"/>
    </source>
</evidence>
<evidence type="ECO:0000259" key="8">
    <source>
        <dbReference type="Pfam" id="PF09335"/>
    </source>
</evidence>
<keyword evidence="4 7" id="KW-0812">Transmembrane</keyword>
<dbReference type="PANTHER" id="PTHR30353">
    <property type="entry name" value="INNER MEMBRANE PROTEIN DEDA-RELATED"/>
    <property type="match status" value="1"/>
</dbReference>
<proteinExistence type="inferred from homology"/>
<evidence type="ECO:0000313" key="10">
    <source>
        <dbReference type="Proteomes" id="UP001597213"/>
    </source>
</evidence>
<reference evidence="10" key="1">
    <citation type="journal article" date="2019" name="Int. J. Syst. Evol. Microbiol.">
        <title>The Global Catalogue of Microorganisms (GCM) 10K type strain sequencing project: providing services to taxonomists for standard genome sequencing and annotation.</title>
        <authorList>
            <consortium name="The Broad Institute Genomics Platform"/>
            <consortium name="The Broad Institute Genome Sequencing Center for Infectious Disease"/>
            <person name="Wu L."/>
            <person name="Ma J."/>
        </authorList>
    </citation>
    <scope>NUCLEOTIDE SEQUENCE [LARGE SCALE GENOMIC DNA]</scope>
    <source>
        <strain evidence="10">CCUG 56029</strain>
    </source>
</reference>
<dbReference type="Pfam" id="PF09335">
    <property type="entry name" value="VTT_dom"/>
    <property type="match status" value="1"/>
</dbReference>
<feature type="transmembrane region" description="Helical" evidence="7">
    <location>
        <begin position="134"/>
        <end position="152"/>
    </location>
</feature>
<sequence length="200" mass="21112">MTVDEMLGWLPYHGGLILFVANALACFGAPIPASLVMLAAGAVAGTGRIGLELLIFCGIAGALLGDGCGYLTGRIAGDRIAARSRRTQAAVRRAGMSLARRGFWAIFLSRNILSPLGPWMNLAAGLARHPFGRFAVPTVLGDVVWVLAYLLIGREVGANYERVAEIAGSTVGIAAGVAVLAAGLWFWLSYRARQRQMLDG</sequence>
<evidence type="ECO:0000256" key="7">
    <source>
        <dbReference type="RuleBase" id="RU367016"/>
    </source>
</evidence>
<keyword evidence="10" id="KW-1185">Reference proteome</keyword>
<feature type="transmembrane region" description="Helical" evidence="7">
    <location>
        <begin position="164"/>
        <end position="188"/>
    </location>
</feature>
<evidence type="ECO:0000256" key="3">
    <source>
        <dbReference type="ARBA" id="ARBA00022475"/>
    </source>
</evidence>
<keyword evidence="6 7" id="KW-0472">Membrane</keyword>
<feature type="transmembrane region" description="Helical" evidence="7">
    <location>
        <begin position="53"/>
        <end position="73"/>
    </location>
</feature>
<keyword evidence="5 7" id="KW-1133">Transmembrane helix</keyword>